<feature type="region of interest" description="Disordered" evidence="1">
    <location>
        <begin position="177"/>
        <end position="202"/>
    </location>
</feature>
<feature type="compositionally biased region" description="Low complexity" evidence="1">
    <location>
        <begin position="428"/>
        <end position="441"/>
    </location>
</feature>
<keyword evidence="2" id="KW-1133">Transmembrane helix</keyword>
<comment type="caution">
    <text evidence="4">The sequence shown here is derived from an EMBL/GenBank/DDBJ whole genome shotgun (WGS) entry which is preliminary data.</text>
</comment>
<dbReference type="PROSITE" id="PS51145">
    <property type="entry name" value="ZU5"/>
    <property type="match status" value="1"/>
</dbReference>
<evidence type="ECO:0000256" key="2">
    <source>
        <dbReference type="SAM" id="Phobius"/>
    </source>
</evidence>
<dbReference type="Gene3D" id="2.60.220.30">
    <property type="match status" value="1"/>
</dbReference>
<dbReference type="InterPro" id="IPR000906">
    <property type="entry name" value="ZU5_dom"/>
</dbReference>
<feature type="region of interest" description="Disordered" evidence="1">
    <location>
        <begin position="428"/>
        <end position="449"/>
    </location>
</feature>
<evidence type="ECO:0000256" key="1">
    <source>
        <dbReference type="SAM" id="MobiDB-lite"/>
    </source>
</evidence>
<feature type="compositionally biased region" description="Polar residues" evidence="1">
    <location>
        <begin position="1013"/>
        <end position="1029"/>
    </location>
</feature>
<feature type="region of interest" description="Disordered" evidence="1">
    <location>
        <begin position="998"/>
        <end position="1029"/>
    </location>
</feature>
<dbReference type="Pfam" id="PF00791">
    <property type="entry name" value="ZU5"/>
    <property type="match status" value="1"/>
</dbReference>
<sequence>MEPKIFGPLLLLSASFYVTFQFPTQWLSFERFRGYNELQSKENDIWNVGANSSPHLFQALCMKYMKDNNQVDWKTMTWPKNHICFSLLAHFYPKKGSPERKRIIFKRSSEKDRPQNNQLQETENLHNVTWKKAKAFEEDEIFEFPGDIEDNDLSMSETYFPNFPDVVEDNQKVISDSRPSNLDPHQIKPPVSGSVPIKTNGGKINKGYPNGDFSDAGSSKNGGVANWVFIAIGTTIGFVVMSIFLLSYVYKTRINPHHRKQPEIRELGQKTDTLLRMPDCLEDNSDLLFVRLSSLTGNRAQDTDEQLNENNPTNGYINLIEAFEMQSLNASSKTFTRCLSNEPKDRSQSRAAFRGGIYSMVQNDGNKLRGGNVDFHRRYVDNPYLCDGPSVELDTKKLRRPRNLGHLQLKSSQPGNNAENLASANLESGWNGSSASSTTSHHSARSYISIPPTSPSGNYVEASLDQMSMLSMKNSAPIKMEWLTKSFSLDHKNELATYQASTGVQTEDSVSPPSSKTVFDTPWQFGGAFAYKGGVLQAGGSDIVLSVPIGAVPRGQAIDIYGSIFTDTANIRRKLEFPSDESLITPVVEYMALPVKDFKRPLHLHLPHSLSAEFDVNSIKVYSFSVDELGKVTISCLPLRDQGDVSTNQEALWEKNQDGNKILITTSHFSGYFCTLCESTSLPSICTMVFGSHVEISEHRREIRVILYIWDRRLTIKDYLERFQKQESEVDRQLLTDMQVPLLNNASSDSRLVMRMEIMGSEEDRQSWRHVARPGGNRLLFKPLQVRRLSEIVQCCRQTDPVRVEWALENRPDVAPGPVFQCCIDILHTPESICDYEAALSEDLDDLMRTFYVRDLKVMSKQDGENPMAVSKSGCSTLKRTLSEALDLRQTEQLCVELGITSKDIGNFHKKFSDEVDIQTELVEECMRRLGHEKFVSKLPIILDRLNLSHLLKDVVKRESKQLTLNRGLPLHSFSAKESKSREQESSLTLCKSLDFSDTNASNSKRMNEDLKSSNVSRQLHQPAMQQQVSVRSVHLLSLDRSLQDNDSRGNEGAYRSLSTLKSGEATDSRDDTYGIDGAADQQFGGHYDNNHHHAATNNKLNSSSGYASVNQHEMYASPSSQSLSLTHKNNLHSLEKFSVVAHADTLEIPQSSISVPHKPLSQHCLSSDNQAYPEIPEELCASNNGPLALISQKFKTSKDSNLNDDDKDQTSKKEMYGSHTFV</sequence>
<dbReference type="Proteomes" id="UP001283361">
    <property type="component" value="Unassembled WGS sequence"/>
</dbReference>
<name>A0AAE1AIH1_9GAST</name>
<proteinExistence type="predicted"/>
<evidence type="ECO:0000313" key="5">
    <source>
        <dbReference type="Proteomes" id="UP001283361"/>
    </source>
</evidence>
<keyword evidence="2" id="KW-0472">Membrane</keyword>
<feature type="domain" description="ZU5" evidence="3">
    <location>
        <begin position="523"/>
        <end position="678"/>
    </location>
</feature>
<feature type="transmembrane region" description="Helical" evidence="2">
    <location>
        <begin position="227"/>
        <end position="250"/>
    </location>
</feature>
<keyword evidence="5" id="KW-1185">Reference proteome</keyword>
<feature type="region of interest" description="Disordered" evidence="1">
    <location>
        <begin position="1042"/>
        <end position="1106"/>
    </location>
</feature>
<dbReference type="AlphaFoldDB" id="A0AAE1AIH1"/>
<protein>
    <recommendedName>
        <fullName evidence="3">ZU5 domain-containing protein</fullName>
    </recommendedName>
</protein>
<organism evidence="4 5">
    <name type="scientific">Elysia crispata</name>
    <name type="common">lettuce slug</name>
    <dbReference type="NCBI Taxonomy" id="231223"/>
    <lineage>
        <taxon>Eukaryota</taxon>
        <taxon>Metazoa</taxon>
        <taxon>Spiralia</taxon>
        <taxon>Lophotrochozoa</taxon>
        <taxon>Mollusca</taxon>
        <taxon>Gastropoda</taxon>
        <taxon>Heterobranchia</taxon>
        <taxon>Euthyneura</taxon>
        <taxon>Panpulmonata</taxon>
        <taxon>Sacoglossa</taxon>
        <taxon>Placobranchoidea</taxon>
        <taxon>Plakobranchidae</taxon>
        <taxon>Elysia</taxon>
    </lineage>
</organism>
<evidence type="ECO:0000313" key="4">
    <source>
        <dbReference type="EMBL" id="KAK3788273.1"/>
    </source>
</evidence>
<accession>A0AAE1AIH1</accession>
<evidence type="ECO:0000259" key="3">
    <source>
        <dbReference type="PROSITE" id="PS51145"/>
    </source>
</evidence>
<keyword evidence="2" id="KW-0812">Transmembrane</keyword>
<reference evidence="4" key="1">
    <citation type="journal article" date="2023" name="G3 (Bethesda)">
        <title>A reference genome for the long-term kleptoplast-retaining sea slug Elysia crispata morphotype clarki.</title>
        <authorList>
            <person name="Eastman K.E."/>
            <person name="Pendleton A.L."/>
            <person name="Shaikh M.A."/>
            <person name="Suttiyut T."/>
            <person name="Ogas R."/>
            <person name="Tomko P."/>
            <person name="Gavelis G."/>
            <person name="Widhalm J.R."/>
            <person name="Wisecaver J.H."/>
        </authorList>
    </citation>
    <scope>NUCLEOTIDE SEQUENCE</scope>
    <source>
        <strain evidence="4">ECLA1</strain>
    </source>
</reference>
<feature type="region of interest" description="Disordered" evidence="1">
    <location>
        <begin position="1196"/>
        <end position="1223"/>
    </location>
</feature>
<feature type="compositionally biased region" description="Polar residues" evidence="1">
    <location>
        <begin position="1096"/>
        <end position="1106"/>
    </location>
</feature>
<gene>
    <name evidence="4" type="ORF">RRG08_027007</name>
</gene>
<dbReference type="EMBL" id="JAWDGP010001773">
    <property type="protein sequence ID" value="KAK3788273.1"/>
    <property type="molecule type" value="Genomic_DNA"/>
</dbReference>